<keyword evidence="3" id="KW-1185">Reference proteome</keyword>
<evidence type="ECO:0000313" key="2">
    <source>
        <dbReference type="EMBL" id="GHA53578.1"/>
    </source>
</evidence>
<feature type="transmembrane region" description="Helical" evidence="1">
    <location>
        <begin position="46"/>
        <end position="71"/>
    </location>
</feature>
<keyword evidence="1" id="KW-0812">Transmembrane</keyword>
<proteinExistence type="predicted"/>
<evidence type="ECO:0000256" key="1">
    <source>
        <dbReference type="SAM" id="Phobius"/>
    </source>
</evidence>
<sequence length="159" mass="18284">MKIISQDSNRMVVCEDNKVMRMFFGAFLLAGFYFIYKVVSGQLGDYFGAVLFFVMPMAGLMFFAPVTVMTIDRQQNAVLHSHKHPLRAADETRYELSDISGIWFARLRGDHRGMRRVLFRVRDANVGFTLHSFGIFRAETMHTVVSEMQKFMNIGGDPR</sequence>
<keyword evidence="1" id="KW-0472">Membrane</keyword>
<organism evidence="2 3">
    <name type="scientific">Paramylibacter ulvae</name>
    <dbReference type="NCBI Taxonomy" id="1651968"/>
    <lineage>
        <taxon>Bacteria</taxon>
        <taxon>Pseudomonadati</taxon>
        <taxon>Pseudomonadota</taxon>
        <taxon>Alphaproteobacteria</taxon>
        <taxon>Rhodobacterales</taxon>
        <taxon>Paracoccaceae</taxon>
        <taxon>Paramylibacter</taxon>
    </lineage>
</organism>
<name>A0ABQ3D5A2_9RHOB</name>
<evidence type="ECO:0008006" key="4">
    <source>
        <dbReference type="Google" id="ProtNLM"/>
    </source>
</evidence>
<comment type="caution">
    <text evidence="2">The sequence shown here is derived from an EMBL/GenBank/DDBJ whole genome shotgun (WGS) entry which is preliminary data.</text>
</comment>
<keyword evidence="1" id="KW-1133">Transmembrane helix</keyword>
<dbReference type="Proteomes" id="UP000634455">
    <property type="component" value="Unassembled WGS sequence"/>
</dbReference>
<protein>
    <recommendedName>
        <fullName evidence="4">YcxB-like protein domain-containing protein</fullName>
    </recommendedName>
</protein>
<dbReference type="RefSeq" id="WP_189640496.1">
    <property type="nucleotide sequence ID" value="NZ_BMZF01000004.1"/>
</dbReference>
<dbReference type="EMBL" id="BMZF01000004">
    <property type="protein sequence ID" value="GHA53578.1"/>
    <property type="molecule type" value="Genomic_DNA"/>
</dbReference>
<gene>
    <name evidence="2" type="ORF">GCM10008927_19280</name>
</gene>
<evidence type="ECO:0000313" key="3">
    <source>
        <dbReference type="Proteomes" id="UP000634455"/>
    </source>
</evidence>
<reference evidence="3" key="1">
    <citation type="journal article" date="2019" name="Int. J. Syst. Evol. Microbiol.">
        <title>The Global Catalogue of Microorganisms (GCM) 10K type strain sequencing project: providing services to taxonomists for standard genome sequencing and annotation.</title>
        <authorList>
            <consortium name="The Broad Institute Genomics Platform"/>
            <consortium name="The Broad Institute Genome Sequencing Center for Infectious Disease"/>
            <person name="Wu L."/>
            <person name="Ma J."/>
        </authorList>
    </citation>
    <scope>NUCLEOTIDE SEQUENCE [LARGE SCALE GENOMIC DNA]</scope>
    <source>
        <strain evidence="3">KCTC 32465</strain>
    </source>
</reference>
<accession>A0ABQ3D5A2</accession>
<feature type="transmembrane region" description="Helical" evidence="1">
    <location>
        <begin position="21"/>
        <end position="40"/>
    </location>
</feature>